<dbReference type="Gene3D" id="3.60.15.10">
    <property type="entry name" value="Ribonuclease Z/Hydroxyacylglutathione hydrolase-like"/>
    <property type="match status" value="1"/>
</dbReference>
<dbReference type="InterPro" id="IPR017782">
    <property type="entry name" value="Hydroxyacylglutathione_Hdrlase"/>
</dbReference>
<keyword evidence="6 7" id="KW-0862">Zinc</keyword>
<reference evidence="9 10" key="1">
    <citation type="journal article" date="2015" name="Genome Announc.">
        <title>Complete Genome Sequence of Methylobacterium aquaticum Strain 22A, Isolated from Racomitrium japonicum Moss.</title>
        <authorList>
            <person name="Tani A."/>
            <person name="Ogura Y."/>
            <person name="Hayashi T."/>
            <person name="Kimbara K."/>
        </authorList>
    </citation>
    <scope>NUCLEOTIDE SEQUENCE [LARGE SCALE GENOMIC DNA]</scope>
    <source>
        <strain evidence="9 10">MA-22A</strain>
    </source>
</reference>
<evidence type="ECO:0000256" key="1">
    <source>
        <dbReference type="ARBA" id="ARBA00001623"/>
    </source>
</evidence>
<dbReference type="HAMAP" id="MF_01374">
    <property type="entry name" value="Glyoxalase_2"/>
    <property type="match status" value="1"/>
</dbReference>
<dbReference type="InterPro" id="IPR001279">
    <property type="entry name" value="Metallo-B-lactamas"/>
</dbReference>
<dbReference type="EC" id="3.1.2.6" evidence="7"/>
<comment type="catalytic activity">
    <reaction evidence="1 7">
        <text>an S-(2-hydroxyacyl)glutathione + H2O = a 2-hydroxy carboxylate + glutathione + H(+)</text>
        <dbReference type="Rhea" id="RHEA:21864"/>
        <dbReference type="ChEBI" id="CHEBI:15377"/>
        <dbReference type="ChEBI" id="CHEBI:15378"/>
        <dbReference type="ChEBI" id="CHEBI:57925"/>
        <dbReference type="ChEBI" id="CHEBI:58896"/>
        <dbReference type="ChEBI" id="CHEBI:71261"/>
        <dbReference type="EC" id="3.1.2.6"/>
    </reaction>
</comment>
<dbReference type="PANTHER" id="PTHR43705:SF1">
    <property type="entry name" value="HYDROXYACYLGLUTATHIONE HYDROLASE GLOB"/>
    <property type="match status" value="1"/>
</dbReference>
<evidence type="ECO:0000259" key="8">
    <source>
        <dbReference type="SMART" id="SM00849"/>
    </source>
</evidence>
<dbReference type="OrthoDB" id="9802248at2"/>
<dbReference type="EMBL" id="AP014704">
    <property type="protein sequence ID" value="BAQ47796.1"/>
    <property type="molecule type" value="Genomic_DNA"/>
</dbReference>
<gene>
    <name evidence="7 9" type="primary">gloB</name>
    <name evidence="9" type="ORF">Maq22A_c24340</name>
</gene>
<dbReference type="KEGG" id="maqu:Maq22A_c24340"/>
<keyword evidence="4 7" id="KW-0479">Metal-binding</keyword>
<dbReference type="InterPro" id="IPR036866">
    <property type="entry name" value="RibonucZ/Hydroxyglut_hydro"/>
</dbReference>
<evidence type="ECO:0000256" key="2">
    <source>
        <dbReference type="ARBA" id="ARBA00004963"/>
    </source>
</evidence>
<evidence type="ECO:0000256" key="5">
    <source>
        <dbReference type="ARBA" id="ARBA00022801"/>
    </source>
</evidence>
<accession>A0A0C6F508</accession>
<feature type="binding site" evidence="7">
    <location>
        <position position="136"/>
    </location>
    <ligand>
        <name>Zn(2+)</name>
        <dbReference type="ChEBI" id="CHEBI:29105"/>
        <label>1</label>
    </ligand>
</feature>
<dbReference type="InterPro" id="IPR032282">
    <property type="entry name" value="HAGH_C"/>
</dbReference>
<dbReference type="Pfam" id="PF16123">
    <property type="entry name" value="HAGH_C"/>
    <property type="match status" value="1"/>
</dbReference>
<evidence type="ECO:0000256" key="6">
    <source>
        <dbReference type="ARBA" id="ARBA00022833"/>
    </source>
</evidence>
<dbReference type="Pfam" id="PF00753">
    <property type="entry name" value="Lactamase_B"/>
    <property type="match status" value="1"/>
</dbReference>
<dbReference type="PATRIC" id="fig|270351.10.peg.4675"/>
<feature type="binding site" evidence="7">
    <location>
        <position position="136"/>
    </location>
    <ligand>
        <name>Zn(2+)</name>
        <dbReference type="ChEBI" id="CHEBI:29105"/>
        <label>2</label>
    </ligand>
</feature>
<evidence type="ECO:0000256" key="3">
    <source>
        <dbReference type="ARBA" id="ARBA00006759"/>
    </source>
</evidence>
<dbReference type="Proteomes" id="UP000061432">
    <property type="component" value="Chromosome"/>
</dbReference>
<proteinExistence type="inferred from homology"/>
<dbReference type="RefSeq" id="WP_060849562.1">
    <property type="nucleotide sequence ID" value="NZ_AP014704.1"/>
</dbReference>
<dbReference type="CDD" id="cd07723">
    <property type="entry name" value="hydroxyacylglutathione_hydrolase_MBL-fold"/>
    <property type="match status" value="1"/>
</dbReference>
<keyword evidence="5 7" id="KW-0378">Hydrolase</keyword>
<evidence type="ECO:0000313" key="10">
    <source>
        <dbReference type="Proteomes" id="UP000061432"/>
    </source>
</evidence>
<sequence length="259" mass="27919">MPETRPQIRTFPCRSDNIGVLMRDPATGACAAIDVPEAAAVLRALDETGWTLTDILVTHRHGDHVEGIPEVKARTKARVTAPAKAGSAVPQVDATVREGDVVTVGSLAAAVWETPGHCDDHVTYWFEEAGIAFAGDTLFTLGCGRVLEGPPQVLWRSLSRFLPLPDETVIYSGHDYVLSNARFGLAAEPENRNLKDRAALAEKAKAEGRFLVPTTLGEEKATNPFLRAAEPALARAVGMEPGADPAAVFTALREWKNRF</sequence>
<name>A0A0C6F508_9HYPH</name>
<dbReference type="STRING" id="270351.Maq22A_c24340"/>
<feature type="binding site" evidence="7">
    <location>
        <position position="64"/>
    </location>
    <ligand>
        <name>Zn(2+)</name>
        <dbReference type="ChEBI" id="CHEBI:29105"/>
        <label>2</label>
    </ligand>
</feature>
<evidence type="ECO:0000256" key="7">
    <source>
        <dbReference type="HAMAP-Rule" id="MF_01374"/>
    </source>
</evidence>
<dbReference type="SMART" id="SM00849">
    <property type="entry name" value="Lactamase_B"/>
    <property type="match status" value="1"/>
</dbReference>
<feature type="domain" description="Metallo-beta-lactamase" evidence="8">
    <location>
        <begin position="16"/>
        <end position="174"/>
    </location>
</feature>
<dbReference type="GO" id="GO:0019243">
    <property type="term" value="P:methylglyoxal catabolic process to D-lactate via S-lactoyl-glutathione"/>
    <property type="evidence" value="ECO:0007669"/>
    <property type="project" value="UniProtKB-UniRule"/>
</dbReference>
<dbReference type="UniPathway" id="UPA00619">
    <property type="reaction ID" value="UER00676"/>
</dbReference>
<reference evidence="10" key="2">
    <citation type="submission" date="2015-01" db="EMBL/GenBank/DDBJ databases">
        <title>Complete genome sequence of Methylobacterium aquaticum strain 22A.</title>
        <authorList>
            <person name="Tani A."/>
            <person name="Ogura Y."/>
            <person name="Hayashi T."/>
        </authorList>
    </citation>
    <scope>NUCLEOTIDE SEQUENCE [LARGE SCALE GENOMIC DNA]</scope>
    <source>
        <strain evidence="10">MA-22A</strain>
    </source>
</reference>
<feature type="binding site" evidence="7">
    <location>
        <position position="61"/>
    </location>
    <ligand>
        <name>Zn(2+)</name>
        <dbReference type="ChEBI" id="CHEBI:29105"/>
        <label>1</label>
    </ligand>
</feature>
<dbReference type="SUPFAM" id="SSF56281">
    <property type="entry name" value="Metallo-hydrolase/oxidoreductase"/>
    <property type="match status" value="1"/>
</dbReference>
<dbReference type="InterPro" id="IPR035680">
    <property type="entry name" value="Clx_II_MBL"/>
</dbReference>
<comment type="similarity">
    <text evidence="3 7">Belongs to the metallo-beta-lactamase superfamily. Glyoxalase II family.</text>
</comment>
<protein>
    <recommendedName>
        <fullName evidence="7">Hydroxyacylglutathione hydrolase</fullName>
        <ecNumber evidence="7">3.1.2.6</ecNumber>
    </recommendedName>
    <alternativeName>
        <fullName evidence="7">Glyoxalase II</fullName>
        <shortName evidence="7">Glx II</shortName>
    </alternativeName>
</protein>
<dbReference type="AlphaFoldDB" id="A0A0C6F508"/>
<comment type="subunit">
    <text evidence="7">Monomer.</text>
</comment>
<feature type="binding site" evidence="7">
    <location>
        <position position="63"/>
    </location>
    <ligand>
        <name>Zn(2+)</name>
        <dbReference type="ChEBI" id="CHEBI:29105"/>
        <label>2</label>
    </ligand>
</feature>
<dbReference type="PANTHER" id="PTHR43705">
    <property type="entry name" value="HYDROXYACYLGLUTATHIONE HYDROLASE"/>
    <property type="match status" value="1"/>
</dbReference>
<dbReference type="InterPro" id="IPR050110">
    <property type="entry name" value="Glyoxalase_II_hydrolase"/>
</dbReference>
<feature type="binding site" evidence="7">
    <location>
        <position position="117"/>
    </location>
    <ligand>
        <name>Zn(2+)</name>
        <dbReference type="ChEBI" id="CHEBI:29105"/>
        <label>1</label>
    </ligand>
</feature>
<dbReference type="GO" id="GO:0004416">
    <property type="term" value="F:hydroxyacylglutathione hydrolase activity"/>
    <property type="evidence" value="ECO:0007669"/>
    <property type="project" value="UniProtKB-UniRule"/>
</dbReference>
<evidence type="ECO:0000313" key="9">
    <source>
        <dbReference type="EMBL" id="BAQ47796.1"/>
    </source>
</evidence>
<comment type="pathway">
    <text evidence="2 7">Secondary metabolite metabolism; methylglyoxal degradation; (R)-lactate from methylglyoxal: step 2/2.</text>
</comment>
<dbReference type="PIRSF" id="PIRSF005457">
    <property type="entry name" value="Glx"/>
    <property type="match status" value="1"/>
</dbReference>
<organism evidence="9 10">
    <name type="scientific">Methylobacterium aquaticum</name>
    <dbReference type="NCBI Taxonomy" id="270351"/>
    <lineage>
        <taxon>Bacteria</taxon>
        <taxon>Pseudomonadati</taxon>
        <taxon>Pseudomonadota</taxon>
        <taxon>Alphaproteobacteria</taxon>
        <taxon>Hyphomicrobiales</taxon>
        <taxon>Methylobacteriaceae</taxon>
        <taxon>Methylobacterium</taxon>
    </lineage>
</organism>
<comment type="cofactor">
    <cofactor evidence="7">
        <name>Zn(2+)</name>
        <dbReference type="ChEBI" id="CHEBI:29105"/>
    </cofactor>
    <text evidence="7">Binds 2 Zn(2+) ions per subunit.</text>
</comment>
<dbReference type="GO" id="GO:0046872">
    <property type="term" value="F:metal ion binding"/>
    <property type="evidence" value="ECO:0007669"/>
    <property type="project" value="UniProtKB-KW"/>
</dbReference>
<evidence type="ECO:0000256" key="4">
    <source>
        <dbReference type="ARBA" id="ARBA00022723"/>
    </source>
</evidence>
<comment type="function">
    <text evidence="7">Thiolesterase that catalyzes the hydrolysis of S-D-lactoyl-glutathione to form glutathione and D-lactic acid.</text>
</comment>
<feature type="binding site" evidence="7">
    <location>
        <position position="174"/>
    </location>
    <ligand>
        <name>Zn(2+)</name>
        <dbReference type="ChEBI" id="CHEBI:29105"/>
        <label>2</label>
    </ligand>
</feature>
<feature type="binding site" evidence="7">
    <location>
        <position position="59"/>
    </location>
    <ligand>
        <name>Zn(2+)</name>
        <dbReference type="ChEBI" id="CHEBI:29105"/>
        <label>1</label>
    </ligand>
</feature>
<dbReference type="NCBIfam" id="TIGR03413">
    <property type="entry name" value="GSH_gloB"/>
    <property type="match status" value="1"/>
</dbReference>